<sequence length="138" mass="15126">MKRQTVFLLQQYLLLFLGLVSTRLATLLPDGTRRLPPATAFSPPEVRELFLLTPGLSVGGRLACIPMSKPGPDRLWSGLLYTSSTRSHRSVTVSFSAIHLLRPFDSSGCYIALRSCAPVVCGVRPRTEQSQAGQQQVL</sequence>
<proteinExistence type="predicted"/>
<name>K0TLL4_THAOC</name>
<gene>
    <name evidence="1" type="ORF">THAOC_06556</name>
</gene>
<dbReference type="EMBL" id="AGNL01006546">
    <property type="protein sequence ID" value="EJK71957.1"/>
    <property type="molecule type" value="Genomic_DNA"/>
</dbReference>
<evidence type="ECO:0000313" key="2">
    <source>
        <dbReference type="Proteomes" id="UP000266841"/>
    </source>
</evidence>
<organism evidence="1 2">
    <name type="scientific">Thalassiosira oceanica</name>
    <name type="common">Marine diatom</name>
    <dbReference type="NCBI Taxonomy" id="159749"/>
    <lineage>
        <taxon>Eukaryota</taxon>
        <taxon>Sar</taxon>
        <taxon>Stramenopiles</taxon>
        <taxon>Ochrophyta</taxon>
        <taxon>Bacillariophyta</taxon>
        <taxon>Coscinodiscophyceae</taxon>
        <taxon>Thalassiosirophycidae</taxon>
        <taxon>Thalassiosirales</taxon>
        <taxon>Thalassiosiraceae</taxon>
        <taxon>Thalassiosira</taxon>
    </lineage>
</organism>
<dbReference type="AlphaFoldDB" id="K0TLL4"/>
<keyword evidence="2" id="KW-1185">Reference proteome</keyword>
<protein>
    <submittedName>
        <fullName evidence="1">Uncharacterized protein</fullName>
    </submittedName>
</protein>
<reference evidence="1 2" key="1">
    <citation type="journal article" date="2012" name="Genome Biol.">
        <title>Genome and low-iron response of an oceanic diatom adapted to chronic iron limitation.</title>
        <authorList>
            <person name="Lommer M."/>
            <person name="Specht M."/>
            <person name="Roy A.S."/>
            <person name="Kraemer L."/>
            <person name="Andreson R."/>
            <person name="Gutowska M.A."/>
            <person name="Wolf J."/>
            <person name="Bergner S.V."/>
            <person name="Schilhabel M.B."/>
            <person name="Klostermeier U.C."/>
            <person name="Beiko R.G."/>
            <person name="Rosenstiel P."/>
            <person name="Hippler M."/>
            <person name="Laroche J."/>
        </authorList>
    </citation>
    <scope>NUCLEOTIDE SEQUENCE [LARGE SCALE GENOMIC DNA]</scope>
    <source>
        <strain evidence="1 2">CCMP1005</strain>
    </source>
</reference>
<comment type="caution">
    <text evidence="1">The sequence shown here is derived from an EMBL/GenBank/DDBJ whole genome shotgun (WGS) entry which is preliminary data.</text>
</comment>
<accession>K0TLL4</accession>
<evidence type="ECO:0000313" key="1">
    <source>
        <dbReference type="EMBL" id="EJK71957.1"/>
    </source>
</evidence>
<dbReference type="Proteomes" id="UP000266841">
    <property type="component" value="Unassembled WGS sequence"/>
</dbReference>